<accession>A0A161JLA2</accession>
<dbReference type="RefSeq" id="WP_096483296.1">
    <property type="nucleotide sequence ID" value="NZ_AP014809.1"/>
</dbReference>
<reference evidence="1 2" key="1">
    <citation type="journal article" date="2016" name="Genome Announc.">
        <title>Complete Genome Sequence of Methylobacterium populi P-1M, Isolated from Pink-Pigmented Household Biofilm.</title>
        <authorList>
            <person name="Morohoshi T."/>
            <person name="Ikeda T."/>
        </authorList>
    </citation>
    <scope>NUCLEOTIDE SEQUENCE [LARGE SCALE GENOMIC DNA]</scope>
    <source>
        <strain evidence="1 2">P-1M</strain>
    </source>
</reference>
<evidence type="ECO:0000313" key="2">
    <source>
        <dbReference type="Proteomes" id="UP000218288"/>
    </source>
</evidence>
<gene>
    <name evidence="1" type="ORF">MPPM_0341</name>
</gene>
<dbReference type="AlphaFoldDB" id="A0A161JLA2"/>
<dbReference type="OrthoDB" id="7570541at2"/>
<organism evidence="1 2">
    <name type="scientific">Methylorubrum populi</name>
    <dbReference type="NCBI Taxonomy" id="223967"/>
    <lineage>
        <taxon>Bacteria</taxon>
        <taxon>Pseudomonadati</taxon>
        <taxon>Pseudomonadota</taxon>
        <taxon>Alphaproteobacteria</taxon>
        <taxon>Hyphomicrobiales</taxon>
        <taxon>Methylobacteriaceae</taxon>
        <taxon>Methylorubrum</taxon>
    </lineage>
</organism>
<sequence length="104" mass="11080">MLASEAELFVFTAQAVAGENLSYRAGARHALLVFATAPDAERAARMAVEQVTAEGWLHVDLLRSKVMSNATDHITDDTVRAAAESALSDGCAFIIYGIPMKPDA</sequence>
<name>A0A161JLA2_9HYPH</name>
<dbReference type="EMBL" id="AP014809">
    <property type="protein sequence ID" value="BAU88946.1"/>
    <property type="molecule type" value="Genomic_DNA"/>
</dbReference>
<proteinExistence type="predicted"/>
<evidence type="ECO:0000313" key="1">
    <source>
        <dbReference type="EMBL" id="BAU88946.1"/>
    </source>
</evidence>
<dbReference type="Proteomes" id="UP000218288">
    <property type="component" value="Chromosome"/>
</dbReference>
<protein>
    <submittedName>
        <fullName evidence="1">Uncharacterized protein</fullName>
    </submittedName>
</protein>